<dbReference type="Pfam" id="PF08338">
    <property type="entry name" value="DUF1731"/>
    <property type="match status" value="1"/>
</dbReference>
<evidence type="ECO:0000313" key="5">
    <source>
        <dbReference type="Proteomes" id="UP000552241"/>
    </source>
</evidence>
<dbReference type="PANTHER" id="PTHR11092:SF0">
    <property type="entry name" value="EPIMERASE FAMILY PROTEIN SDR39U1"/>
    <property type="match status" value="1"/>
</dbReference>
<dbReference type="InterPro" id="IPR001509">
    <property type="entry name" value="Epimerase_deHydtase"/>
</dbReference>
<dbReference type="Gene3D" id="3.40.50.720">
    <property type="entry name" value="NAD(P)-binding Rossmann-like Domain"/>
    <property type="match status" value="1"/>
</dbReference>
<gene>
    <name evidence="4" type="ORF">HU137_12180</name>
</gene>
<evidence type="ECO:0000259" key="3">
    <source>
        <dbReference type="Pfam" id="PF08338"/>
    </source>
</evidence>
<organism evidence="4 5">
    <name type="scientific">Moheibacter lacus</name>
    <dbReference type="NCBI Taxonomy" id="2745851"/>
    <lineage>
        <taxon>Bacteria</taxon>
        <taxon>Pseudomonadati</taxon>
        <taxon>Bacteroidota</taxon>
        <taxon>Flavobacteriia</taxon>
        <taxon>Flavobacteriales</taxon>
        <taxon>Weeksellaceae</taxon>
        <taxon>Moheibacter</taxon>
    </lineage>
</organism>
<accession>A0A838ZU87</accession>
<dbReference type="NCBIfam" id="TIGR01777">
    <property type="entry name" value="yfcH"/>
    <property type="match status" value="1"/>
</dbReference>
<name>A0A838ZU87_9FLAO</name>
<reference evidence="4 5" key="1">
    <citation type="submission" date="2020-07" db="EMBL/GenBank/DDBJ databases">
        <title>Moheibacter lacus sp. nov., a member of the family Flavobacteriaceae isolated from freshwater lake sediment.</title>
        <authorList>
            <person name="Liu Y."/>
        </authorList>
    </citation>
    <scope>NUCLEOTIDE SEQUENCE [LARGE SCALE GENOMIC DNA]</scope>
    <source>
        <strain evidence="4 5">BDHS18</strain>
    </source>
</reference>
<sequence>MKKILIAGGTGFVGKQLIDFLVGKGYSIHVLTRKPSANLTENICFFLWDIERQYIDKKAFEGVEILINLTGANIGEKRWTEQRKKEIIDSRIKSINLLYQYISENKFNISTFISSSAVGFYGAVTTDKTFAETSENGNDFLASVCQKWENAALKFNDLGVRTVILRKGVILGKEGGTVKKLSPLAKLGINVSLGSGKQYLPWIDIRDLVRLYDFILSNTQLKGIFNAVATEQITMNDFSKVLLKSFGKKSFLPNAPAFVIRLLFGEMTVMLLEGSKISNEKIKNAGFYFEFDTIEKSL</sequence>
<proteinExistence type="inferred from homology"/>
<dbReference type="InterPro" id="IPR036291">
    <property type="entry name" value="NAD(P)-bd_dom_sf"/>
</dbReference>
<dbReference type="Proteomes" id="UP000552241">
    <property type="component" value="Unassembled WGS sequence"/>
</dbReference>
<evidence type="ECO:0000313" key="4">
    <source>
        <dbReference type="EMBL" id="MBA5630533.1"/>
    </source>
</evidence>
<dbReference type="InterPro" id="IPR010099">
    <property type="entry name" value="SDR39U1"/>
</dbReference>
<dbReference type="SUPFAM" id="SSF51735">
    <property type="entry name" value="NAD(P)-binding Rossmann-fold domains"/>
    <property type="match status" value="1"/>
</dbReference>
<evidence type="ECO:0000259" key="2">
    <source>
        <dbReference type="Pfam" id="PF01370"/>
    </source>
</evidence>
<keyword evidence="5" id="KW-1185">Reference proteome</keyword>
<dbReference type="AlphaFoldDB" id="A0A838ZU87"/>
<feature type="domain" description="DUF1731" evidence="3">
    <location>
        <begin position="255"/>
        <end position="297"/>
    </location>
</feature>
<feature type="domain" description="NAD-dependent epimerase/dehydratase" evidence="2">
    <location>
        <begin position="4"/>
        <end position="226"/>
    </location>
</feature>
<evidence type="ECO:0000256" key="1">
    <source>
        <dbReference type="ARBA" id="ARBA00009353"/>
    </source>
</evidence>
<protein>
    <submittedName>
        <fullName evidence="4">TIGR01777 family protein</fullName>
    </submittedName>
</protein>
<comment type="caution">
    <text evidence="4">The sequence shown here is derived from an EMBL/GenBank/DDBJ whole genome shotgun (WGS) entry which is preliminary data.</text>
</comment>
<dbReference type="InterPro" id="IPR013549">
    <property type="entry name" value="DUF1731"/>
</dbReference>
<dbReference type="Pfam" id="PF01370">
    <property type="entry name" value="Epimerase"/>
    <property type="match status" value="1"/>
</dbReference>
<comment type="similarity">
    <text evidence="1">Belongs to the NAD(P)-dependent epimerase/dehydratase family. SDR39U1 subfamily.</text>
</comment>
<dbReference type="PANTHER" id="PTHR11092">
    <property type="entry name" value="SUGAR NUCLEOTIDE EPIMERASE RELATED"/>
    <property type="match status" value="1"/>
</dbReference>
<dbReference type="EMBL" id="JACDZE010000004">
    <property type="protein sequence ID" value="MBA5630533.1"/>
    <property type="molecule type" value="Genomic_DNA"/>
</dbReference>